<dbReference type="Proteomes" id="UP000541610">
    <property type="component" value="Unassembled WGS sequence"/>
</dbReference>
<organism evidence="4 5">
    <name type="scientific">Perkinsus olseni</name>
    <name type="common">Perkinsus atlanticus</name>
    <dbReference type="NCBI Taxonomy" id="32597"/>
    <lineage>
        <taxon>Eukaryota</taxon>
        <taxon>Sar</taxon>
        <taxon>Alveolata</taxon>
        <taxon>Perkinsozoa</taxon>
        <taxon>Perkinsea</taxon>
        <taxon>Perkinsida</taxon>
        <taxon>Perkinsidae</taxon>
        <taxon>Perkinsus</taxon>
    </lineage>
</organism>
<dbReference type="Gene3D" id="1.10.150.130">
    <property type="match status" value="1"/>
</dbReference>
<evidence type="ECO:0000256" key="2">
    <source>
        <dbReference type="ARBA" id="ARBA00023172"/>
    </source>
</evidence>
<keyword evidence="1" id="KW-0238">DNA-binding</keyword>
<dbReference type="GO" id="GO:0006310">
    <property type="term" value="P:DNA recombination"/>
    <property type="evidence" value="ECO:0007669"/>
    <property type="project" value="UniProtKB-KW"/>
</dbReference>
<gene>
    <name evidence="4" type="ORF">FOZ60_008907</name>
</gene>
<comment type="caution">
    <text evidence="4">The sequence shown here is derived from an EMBL/GenBank/DDBJ whole genome shotgun (WGS) entry which is preliminary data.</text>
</comment>
<dbReference type="InterPro" id="IPR011010">
    <property type="entry name" value="DNA_brk_join_enz"/>
</dbReference>
<name>A0A7J6NI79_PEROL</name>
<sequence length="375" mass="41885">MAGPNQDFPYLGRHTNPSPQQNLSTPDGTKDPGATFTARVLSSVRDSTLSTYITGLRSFGRFCRTNKVPLKQWPPTNRHVAHWLISIERYSTAKTYLNGVRFFARAALGREDEENKPNNLNDQQIKTALRAVKLHSPPPRQARALPMEGVRAILDKADSTWTQADPTSRTYRAWDAVRFATCTLLGYTAALRVPSEALTLTTGHVKITRTCAYITLDMRKNKKEKTVVARPCICDLDRAFCCVHRLEFILDGPPPQCKGPKSSGGCTENTRLFPYSAASFNTRLRKELRATGWSKAESQQFSSHSLRRGSTHDLVTGGGLGEQAPLTQVLRHMGTTSRSFLGYVNQRSAETLEFRQMIEGVYRTSSSRVHPAREP</sequence>
<dbReference type="Gene3D" id="1.10.443.10">
    <property type="entry name" value="Intergrase catalytic core"/>
    <property type="match status" value="1"/>
</dbReference>
<feature type="region of interest" description="Disordered" evidence="3">
    <location>
        <begin position="1"/>
        <end position="33"/>
    </location>
</feature>
<proteinExistence type="predicted"/>
<evidence type="ECO:0000256" key="3">
    <source>
        <dbReference type="SAM" id="MobiDB-lite"/>
    </source>
</evidence>
<dbReference type="InterPro" id="IPR010998">
    <property type="entry name" value="Integrase_recombinase_N"/>
</dbReference>
<dbReference type="SUPFAM" id="SSF56349">
    <property type="entry name" value="DNA breaking-rejoining enzymes"/>
    <property type="match status" value="1"/>
</dbReference>
<dbReference type="GO" id="GO:0003677">
    <property type="term" value="F:DNA binding"/>
    <property type="evidence" value="ECO:0007669"/>
    <property type="project" value="UniProtKB-KW"/>
</dbReference>
<reference evidence="4 5" key="1">
    <citation type="submission" date="2020-04" db="EMBL/GenBank/DDBJ databases">
        <title>Perkinsus olseni comparative genomics.</title>
        <authorList>
            <person name="Bogema D.R."/>
        </authorList>
    </citation>
    <scope>NUCLEOTIDE SEQUENCE [LARGE SCALE GENOMIC DNA]</scope>
    <source>
        <strain evidence="4">00978-12</strain>
    </source>
</reference>
<evidence type="ECO:0000313" key="4">
    <source>
        <dbReference type="EMBL" id="KAF4683578.1"/>
    </source>
</evidence>
<dbReference type="InterPro" id="IPR013762">
    <property type="entry name" value="Integrase-like_cat_sf"/>
</dbReference>
<feature type="compositionally biased region" description="Polar residues" evidence="3">
    <location>
        <begin position="15"/>
        <end position="27"/>
    </location>
</feature>
<accession>A0A7J6NI79</accession>
<dbReference type="EMBL" id="JABANP010000358">
    <property type="protein sequence ID" value="KAF4683578.1"/>
    <property type="molecule type" value="Genomic_DNA"/>
</dbReference>
<protein>
    <submittedName>
        <fullName evidence="4">Uncharacterized protein</fullName>
    </submittedName>
</protein>
<dbReference type="AlphaFoldDB" id="A0A7J6NI79"/>
<dbReference type="GO" id="GO:0015074">
    <property type="term" value="P:DNA integration"/>
    <property type="evidence" value="ECO:0007669"/>
    <property type="project" value="InterPro"/>
</dbReference>
<keyword evidence="2" id="KW-0233">DNA recombination</keyword>
<evidence type="ECO:0000256" key="1">
    <source>
        <dbReference type="ARBA" id="ARBA00023125"/>
    </source>
</evidence>
<evidence type="ECO:0000313" key="5">
    <source>
        <dbReference type="Proteomes" id="UP000541610"/>
    </source>
</evidence>